<dbReference type="PROSITE" id="PS01266">
    <property type="entry name" value="ADENYLOSUCCIN_SYN_1"/>
    <property type="match status" value="1"/>
</dbReference>
<dbReference type="InterPro" id="IPR027417">
    <property type="entry name" value="P-loop_NTPase"/>
</dbReference>
<feature type="binding site" evidence="8">
    <location>
        <position position="306"/>
    </location>
    <ligand>
        <name>GTP</name>
        <dbReference type="ChEBI" id="CHEBI:37565"/>
    </ligand>
</feature>
<dbReference type="SUPFAM" id="SSF52540">
    <property type="entry name" value="P-loop containing nucleoside triphosphate hydrolases"/>
    <property type="match status" value="1"/>
</dbReference>
<evidence type="ECO:0000256" key="10">
    <source>
        <dbReference type="RuleBase" id="RU000520"/>
    </source>
</evidence>
<evidence type="ECO:0000256" key="3">
    <source>
        <dbReference type="ARBA" id="ARBA00022723"/>
    </source>
</evidence>
<reference evidence="11" key="2">
    <citation type="submission" date="2021-06" db="EMBL/GenBank/DDBJ databases">
        <title>Genomic Description and Analysis of Intracellular Bacteria, Candidatus Berkiella cookevillensis and Candidatus Berkiella aquae.</title>
        <authorList>
            <person name="Kidane D.T."/>
            <person name="Mehari Y.T."/>
            <person name="Rice F.C."/>
            <person name="Arivett B.A."/>
            <person name="Farone A.L."/>
            <person name="Berk S.G."/>
            <person name="Farone M.B."/>
        </authorList>
    </citation>
    <scope>NUCLEOTIDE SEQUENCE</scope>
    <source>
        <strain evidence="11">CC99</strain>
    </source>
</reference>
<dbReference type="NCBIfam" id="TIGR00184">
    <property type="entry name" value="purA"/>
    <property type="match status" value="1"/>
</dbReference>
<evidence type="ECO:0000313" key="12">
    <source>
        <dbReference type="Proteomes" id="UP000051494"/>
    </source>
</evidence>
<feature type="binding site" description="in other chain" evidence="8">
    <location>
        <begin position="14"/>
        <end position="17"/>
    </location>
    <ligand>
        <name>IMP</name>
        <dbReference type="ChEBI" id="CHEBI:58053"/>
        <note>ligand shared between dimeric partners</note>
    </ligand>
</feature>
<dbReference type="PROSITE" id="PS00513">
    <property type="entry name" value="ADENYLOSUCCIN_SYN_2"/>
    <property type="match status" value="1"/>
</dbReference>
<keyword evidence="2 8" id="KW-0436">Ligase</keyword>
<evidence type="ECO:0000256" key="6">
    <source>
        <dbReference type="ARBA" id="ARBA00022842"/>
    </source>
</evidence>
<reference evidence="11" key="1">
    <citation type="journal article" date="2016" name="Genome Announc.">
        <title>Draft Genome Sequences of Two Novel Amoeba-Resistant Intranuclear Bacteria, 'Candidatus Berkiella cookevillensis' and 'Candidatus Berkiella aquae'.</title>
        <authorList>
            <person name="Mehari Y.T."/>
            <person name="Arivett B.A."/>
            <person name="Farone A.L."/>
            <person name="Gunderson J.H."/>
            <person name="Farone M.B."/>
        </authorList>
    </citation>
    <scope>NUCLEOTIDE SEQUENCE</scope>
    <source>
        <strain evidence="11">CC99</strain>
    </source>
</reference>
<dbReference type="PANTHER" id="PTHR11846:SF0">
    <property type="entry name" value="ADENYLOSUCCINATE SYNTHETASE"/>
    <property type="match status" value="1"/>
</dbReference>
<feature type="binding site" evidence="8">
    <location>
        <begin position="414"/>
        <end position="416"/>
    </location>
    <ligand>
        <name>GTP</name>
        <dbReference type="ChEBI" id="CHEBI:37565"/>
    </ligand>
</feature>
<comment type="catalytic activity">
    <reaction evidence="8 10">
        <text>IMP + L-aspartate + GTP = N(6)-(1,2-dicarboxyethyl)-AMP + GDP + phosphate + 2 H(+)</text>
        <dbReference type="Rhea" id="RHEA:15753"/>
        <dbReference type="ChEBI" id="CHEBI:15378"/>
        <dbReference type="ChEBI" id="CHEBI:29991"/>
        <dbReference type="ChEBI" id="CHEBI:37565"/>
        <dbReference type="ChEBI" id="CHEBI:43474"/>
        <dbReference type="ChEBI" id="CHEBI:57567"/>
        <dbReference type="ChEBI" id="CHEBI:58053"/>
        <dbReference type="ChEBI" id="CHEBI:58189"/>
        <dbReference type="EC" id="6.3.4.4"/>
    </reaction>
</comment>
<evidence type="ECO:0000256" key="8">
    <source>
        <dbReference type="HAMAP-Rule" id="MF_00011"/>
    </source>
</evidence>
<proteinExistence type="inferred from homology"/>
<organism evidence="11 12">
    <name type="scientific">Candidatus Berkiella cookevillensis</name>
    <dbReference type="NCBI Taxonomy" id="437022"/>
    <lineage>
        <taxon>Bacteria</taxon>
        <taxon>Pseudomonadati</taxon>
        <taxon>Pseudomonadota</taxon>
        <taxon>Gammaproteobacteria</taxon>
        <taxon>Candidatus Berkiellales</taxon>
        <taxon>Candidatus Berkiellaceae</taxon>
        <taxon>Candidatus Berkiella</taxon>
    </lineage>
</organism>
<feature type="active site" description="Proton acceptor" evidence="8">
    <location>
        <position position="14"/>
    </location>
</feature>
<dbReference type="InterPro" id="IPR042110">
    <property type="entry name" value="Adenylosuccinate_synth_dom2"/>
</dbReference>
<evidence type="ECO:0000256" key="5">
    <source>
        <dbReference type="ARBA" id="ARBA00022755"/>
    </source>
</evidence>
<dbReference type="Gene3D" id="3.90.170.10">
    <property type="entry name" value="Adenylosuccinate Synthetase, subunit A, domain 3"/>
    <property type="match status" value="1"/>
</dbReference>
<sequence length="432" mass="47828">MNKRMVVLGSQWGDEGKGKLVDLIANKVKYVVRFQGGHNAGHTLVIRGDKTVLHLIPSGILHDQVMAILAPGMVISPSALVKELDQLKQKGFEVENKLLISDQATLLLPYHVALDKAREKEKASQKIGTTQRGIGPAYEDKIARRGFKFGAVLYNQDIETDLKEVLDYHNFVLQNYYQAPAVSFDEIKQELDLIRNRLHSKITDTTSLLHQAIEENAAILFEGAQGTLLDIDHGTYPFVTSSHTIAGGVAVSCGISPNAIGEIIAVTKAYSTRVGSGPFPTELIDETGQFIQKQGNEFGATTGRPRRCGWFDMVMAKYSAKVNGFTGIALTKLDVLDGLPEIKICVAYQYKGEKRLTPPNHAVPLEQCEPIYETLPGWQQSTKGIVEWEQLPENAQKYIKRLETLVGVKIVLVSTGPDREDTLWLDKTICQM</sequence>
<keyword evidence="5 8" id="KW-0658">Purine biosynthesis</keyword>
<dbReference type="InterPro" id="IPR042109">
    <property type="entry name" value="Adenylosuccinate_synth_dom1"/>
</dbReference>
<dbReference type="GO" id="GO:0046040">
    <property type="term" value="P:IMP metabolic process"/>
    <property type="evidence" value="ECO:0007669"/>
    <property type="project" value="TreeGrafter"/>
</dbReference>
<dbReference type="GO" id="GO:0005737">
    <property type="term" value="C:cytoplasm"/>
    <property type="evidence" value="ECO:0007669"/>
    <property type="project" value="UniProtKB-SubCell"/>
</dbReference>
<evidence type="ECO:0000256" key="1">
    <source>
        <dbReference type="ARBA" id="ARBA00011738"/>
    </source>
</evidence>
<feature type="binding site" evidence="8">
    <location>
        <begin position="332"/>
        <end position="334"/>
    </location>
    <ligand>
        <name>GTP</name>
        <dbReference type="ChEBI" id="CHEBI:37565"/>
    </ligand>
</feature>
<keyword evidence="6 8" id="KW-0460">Magnesium</keyword>
<feature type="binding site" evidence="8">
    <location>
        <begin position="300"/>
        <end position="306"/>
    </location>
    <ligand>
        <name>substrate</name>
    </ligand>
</feature>
<comment type="function">
    <text evidence="8">Plays an important role in the de novo pathway of purine nucleotide biosynthesis. Catalyzes the first committed step in the biosynthesis of AMP from IMP.</text>
</comment>
<protein>
    <recommendedName>
        <fullName evidence="8 10">Adenylosuccinate synthetase</fullName>
        <shortName evidence="8">AMPSase</shortName>
        <shortName evidence="8">AdSS</shortName>
        <ecNumber evidence="8 10">6.3.4.4</ecNumber>
    </recommendedName>
    <alternativeName>
        <fullName evidence="8">IMP--aspartate ligase</fullName>
    </alternativeName>
</protein>
<feature type="binding site" evidence="8">
    <location>
        <position position="144"/>
    </location>
    <ligand>
        <name>IMP</name>
        <dbReference type="ChEBI" id="CHEBI:58053"/>
        <note>ligand shared between dimeric partners</note>
    </ligand>
</feature>
<comment type="pathway">
    <text evidence="8 10">Purine metabolism; AMP biosynthesis via de novo pathway; AMP from IMP: step 1/2.</text>
</comment>
<feature type="binding site" description="in other chain" evidence="8">
    <location>
        <position position="240"/>
    </location>
    <ligand>
        <name>IMP</name>
        <dbReference type="ChEBI" id="CHEBI:58053"/>
        <note>ligand shared between dimeric partners</note>
    </ligand>
</feature>
<keyword evidence="3 8" id="KW-0479">Metal-binding</keyword>
<feature type="binding site" description="in other chain" evidence="8">
    <location>
        <position position="130"/>
    </location>
    <ligand>
        <name>IMP</name>
        <dbReference type="ChEBI" id="CHEBI:58053"/>
        <note>ligand shared between dimeric partners</note>
    </ligand>
</feature>
<dbReference type="Proteomes" id="UP000051494">
    <property type="component" value="Unassembled WGS sequence"/>
</dbReference>
<gene>
    <name evidence="8" type="primary">purA</name>
    <name evidence="11" type="ORF">CC99x_001425</name>
</gene>
<dbReference type="Gene3D" id="1.10.300.10">
    <property type="entry name" value="Adenylosuccinate Synthetase, subunit A, domain 2"/>
    <property type="match status" value="1"/>
</dbReference>
<comment type="cofactor">
    <cofactor evidence="8">
        <name>Mg(2+)</name>
        <dbReference type="ChEBI" id="CHEBI:18420"/>
    </cofactor>
    <text evidence="8">Binds 1 Mg(2+) ion per subunit.</text>
</comment>
<feature type="binding site" description="in other chain" evidence="8">
    <location>
        <position position="225"/>
    </location>
    <ligand>
        <name>IMP</name>
        <dbReference type="ChEBI" id="CHEBI:58053"/>
        <note>ligand shared between dimeric partners</note>
    </ligand>
</feature>
<keyword evidence="4 8" id="KW-0547">Nucleotide-binding</keyword>
<feature type="binding site" evidence="8">
    <location>
        <position position="14"/>
    </location>
    <ligand>
        <name>Mg(2+)</name>
        <dbReference type="ChEBI" id="CHEBI:18420"/>
    </ligand>
</feature>
<dbReference type="CDD" id="cd03108">
    <property type="entry name" value="AdSS"/>
    <property type="match status" value="1"/>
</dbReference>
<dbReference type="Gene3D" id="3.40.440.10">
    <property type="entry name" value="Adenylosuccinate Synthetase, subunit A, domain 1"/>
    <property type="match status" value="1"/>
</dbReference>
<keyword evidence="8" id="KW-0963">Cytoplasm</keyword>
<dbReference type="InterPro" id="IPR033128">
    <property type="entry name" value="Adenylosuccin_syn_Lys_AS"/>
</dbReference>
<evidence type="ECO:0000313" key="11">
    <source>
        <dbReference type="EMBL" id="MCS5707558.1"/>
    </source>
</evidence>
<dbReference type="PANTHER" id="PTHR11846">
    <property type="entry name" value="ADENYLOSUCCINATE SYNTHETASE"/>
    <property type="match status" value="1"/>
</dbReference>
<evidence type="ECO:0000256" key="2">
    <source>
        <dbReference type="ARBA" id="ARBA00022598"/>
    </source>
</evidence>
<feature type="active site" description="Proton donor" evidence="8">
    <location>
        <position position="42"/>
    </location>
</feature>
<evidence type="ECO:0000256" key="7">
    <source>
        <dbReference type="ARBA" id="ARBA00023134"/>
    </source>
</evidence>
<dbReference type="AlphaFoldDB" id="A0AAE3HPA1"/>
<keyword evidence="7 8" id="KW-0342">GTP-binding</keyword>
<accession>A0AAE3HPA1</accession>
<dbReference type="GO" id="GO:0005525">
    <property type="term" value="F:GTP binding"/>
    <property type="evidence" value="ECO:0007669"/>
    <property type="project" value="UniProtKB-UniRule"/>
</dbReference>
<dbReference type="RefSeq" id="WP_057623463.1">
    <property type="nucleotide sequence ID" value="NZ_LKHV02000001.1"/>
</dbReference>
<keyword evidence="12" id="KW-1185">Reference proteome</keyword>
<feature type="binding site" description="in other chain" evidence="8">
    <location>
        <begin position="39"/>
        <end position="42"/>
    </location>
    <ligand>
        <name>IMP</name>
        <dbReference type="ChEBI" id="CHEBI:58053"/>
        <note>ligand shared between dimeric partners</note>
    </ligand>
</feature>
<evidence type="ECO:0000256" key="9">
    <source>
        <dbReference type="PROSITE-ProRule" id="PRU10134"/>
    </source>
</evidence>
<dbReference type="SMART" id="SM00788">
    <property type="entry name" value="Adenylsucc_synt"/>
    <property type="match status" value="1"/>
</dbReference>
<dbReference type="FunFam" id="3.90.170.10:FF:000001">
    <property type="entry name" value="Adenylosuccinate synthetase"/>
    <property type="match status" value="1"/>
</dbReference>
<feature type="active site" evidence="9">
    <location>
        <position position="141"/>
    </location>
</feature>
<feature type="binding site" description="in other chain" evidence="8">
    <location>
        <position position="304"/>
    </location>
    <ligand>
        <name>IMP</name>
        <dbReference type="ChEBI" id="CHEBI:58053"/>
        <note>ligand shared between dimeric partners</note>
    </ligand>
</feature>
<evidence type="ECO:0000256" key="4">
    <source>
        <dbReference type="ARBA" id="ARBA00022741"/>
    </source>
</evidence>
<dbReference type="GO" id="GO:0044208">
    <property type="term" value="P:'de novo' AMP biosynthetic process"/>
    <property type="evidence" value="ECO:0007669"/>
    <property type="project" value="UniProtKB-UniRule"/>
</dbReference>
<feature type="binding site" evidence="8">
    <location>
        <position position="41"/>
    </location>
    <ligand>
        <name>Mg(2+)</name>
        <dbReference type="ChEBI" id="CHEBI:18420"/>
    </ligand>
</feature>
<feature type="binding site" evidence="8">
    <location>
        <begin position="13"/>
        <end position="19"/>
    </location>
    <ligand>
        <name>GTP</name>
        <dbReference type="ChEBI" id="CHEBI:37565"/>
    </ligand>
</feature>
<dbReference type="InterPro" id="IPR001114">
    <property type="entry name" value="Adenylosuccinate_synthetase"/>
</dbReference>
<dbReference type="InterPro" id="IPR042111">
    <property type="entry name" value="Adenylosuccinate_synth_dom3"/>
</dbReference>
<dbReference type="InterPro" id="IPR018220">
    <property type="entry name" value="Adenylosuccin_syn_GTP-bd"/>
</dbReference>
<comment type="caution">
    <text evidence="11">The sequence shown here is derived from an EMBL/GenBank/DDBJ whole genome shotgun (WGS) entry which is preliminary data.</text>
</comment>
<dbReference type="GO" id="GO:0004019">
    <property type="term" value="F:adenylosuccinate synthase activity"/>
    <property type="evidence" value="ECO:0007669"/>
    <property type="project" value="UniProtKB-UniRule"/>
</dbReference>
<dbReference type="Pfam" id="PF00709">
    <property type="entry name" value="Adenylsucc_synt"/>
    <property type="match status" value="1"/>
</dbReference>
<feature type="binding site" evidence="8">
    <location>
        <begin position="41"/>
        <end position="43"/>
    </location>
    <ligand>
        <name>GTP</name>
        <dbReference type="ChEBI" id="CHEBI:37565"/>
    </ligand>
</feature>
<comment type="similarity">
    <text evidence="8 10">Belongs to the adenylosuccinate synthetase family.</text>
</comment>
<dbReference type="HAMAP" id="MF_00011">
    <property type="entry name" value="Adenylosucc_synth"/>
    <property type="match status" value="1"/>
</dbReference>
<comment type="subcellular location">
    <subcellularLocation>
        <location evidence="8">Cytoplasm</location>
    </subcellularLocation>
</comment>
<dbReference type="FunFam" id="1.10.300.10:FF:000001">
    <property type="entry name" value="Adenylosuccinate synthetase"/>
    <property type="match status" value="1"/>
</dbReference>
<name>A0AAE3HPA1_9GAMM</name>
<dbReference type="GO" id="GO:0000287">
    <property type="term" value="F:magnesium ion binding"/>
    <property type="evidence" value="ECO:0007669"/>
    <property type="project" value="UniProtKB-UniRule"/>
</dbReference>
<dbReference type="NCBIfam" id="NF002223">
    <property type="entry name" value="PRK01117.1"/>
    <property type="match status" value="1"/>
</dbReference>
<dbReference type="EC" id="6.3.4.4" evidence="8 10"/>
<comment type="subunit">
    <text evidence="1 8">Homodimer.</text>
</comment>
<dbReference type="EMBL" id="LKHV02000001">
    <property type="protein sequence ID" value="MCS5707558.1"/>
    <property type="molecule type" value="Genomic_DNA"/>
</dbReference>